<dbReference type="InterPro" id="IPR026895">
    <property type="entry name" value="EMC1"/>
</dbReference>
<evidence type="ECO:0000256" key="1">
    <source>
        <dbReference type="ARBA" id="ARBA00004115"/>
    </source>
</evidence>
<keyword evidence="9" id="KW-0472">Membrane</keyword>
<keyword evidence="6 12" id="KW-0732">Signal</keyword>
<feature type="domain" description="EMC1 first beta-propeller" evidence="14">
    <location>
        <begin position="21"/>
        <end position="243"/>
    </location>
</feature>
<keyword evidence="5" id="KW-0812">Transmembrane</keyword>
<evidence type="ECO:0000256" key="10">
    <source>
        <dbReference type="ARBA" id="ARBA00023180"/>
    </source>
</evidence>
<comment type="subunit">
    <text evidence="3">Component of the ER membrane protein complex (EMC).</text>
</comment>
<dbReference type="Pfam" id="PF25293">
    <property type="entry name" value="Beta-prop_EMC1_N"/>
    <property type="match status" value="1"/>
</dbReference>
<dbReference type="GO" id="GO:0034975">
    <property type="term" value="P:protein folding in endoplasmic reticulum"/>
    <property type="evidence" value="ECO:0007669"/>
    <property type="project" value="TreeGrafter"/>
</dbReference>
<name>A0A2A9NEP0_9AGAR</name>
<evidence type="ECO:0000313" key="16">
    <source>
        <dbReference type="Proteomes" id="UP000242287"/>
    </source>
</evidence>
<dbReference type="GO" id="GO:0072546">
    <property type="term" value="C:EMC complex"/>
    <property type="evidence" value="ECO:0007669"/>
    <property type="project" value="InterPro"/>
</dbReference>
<evidence type="ECO:0000259" key="14">
    <source>
        <dbReference type="Pfam" id="PF25293"/>
    </source>
</evidence>
<keyword evidence="10" id="KW-0325">Glycoprotein</keyword>
<evidence type="ECO:0000256" key="4">
    <source>
        <dbReference type="ARBA" id="ARBA00020824"/>
    </source>
</evidence>
<proteinExistence type="inferred from homology"/>
<dbReference type="OrthoDB" id="28092at2759"/>
<evidence type="ECO:0000256" key="3">
    <source>
        <dbReference type="ARBA" id="ARBA00011276"/>
    </source>
</evidence>
<evidence type="ECO:0000256" key="7">
    <source>
        <dbReference type="ARBA" id="ARBA00022824"/>
    </source>
</evidence>
<dbReference type="Gene3D" id="2.130.10.10">
    <property type="entry name" value="YVTN repeat-like/Quinoprotein amine dehydrogenase"/>
    <property type="match status" value="1"/>
</dbReference>
<accession>A0A2A9NEP0</accession>
<comment type="similarity">
    <text evidence="2">Belongs to the EMC1 family.</text>
</comment>
<keyword evidence="16" id="KW-1185">Reference proteome</keyword>
<dbReference type="EMBL" id="KZ302220">
    <property type="protein sequence ID" value="PFH46226.1"/>
    <property type="molecule type" value="Genomic_DNA"/>
</dbReference>
<organism evidence="15 16">
    <name type="scientific">Amanita thiersii Skay4041</name>
    <dbReference type="NCBI Taxonomy" id="703135"/>
    <lineage>
        <taxon>Eukaryota</taxon>
        <taxon>Fungi</taxon>
        <taxon>Dikarya</taxon>
        <taxon>Basidiomycota</taxon>
        <taxon>Agaricomycotina</taxon>
        <taxon>Agaricomycetes</taxon>
        <taxon>Agaricomycetidae</taxon>
        <taxon>Agaricales</taxon>
        <taxon>Pluteineae</taxon>
        <taxon>Amanitaceae</taxon>
        <taxon>Amanita</taxon>
    </lineage>
</organism>
<evidence type="ECO:0000256" key="8">
    <source>
        <dbReference type="ARBA" id="ARBA00022989"/>
    </source>
</evidence>
<dbReference type="InterPro" id="IPR058545">
    <property type="entry name" value="Beta-prop_EMC1_1st"/>
</dbReference>
<feature type="chain" id="PRO_5012518505" description="ER membrane protein complex subunit 1" evidence="12">
    <location>
        <begin position="22"/>
        <end position="1082"/>
    </location>
</feature>
<protein>
    <recommendedName>
        <fullName evidence="4">ER membrane protein complex subunit 1</fullName>
    </recommendedName>
</protein>
<dbReference type="PANTHER" id="PTHR21573">
    <property type="entry name" value="ER MEMBRANE PROTEIN COMPLEX SUBUNIT 1"/>
    <property type="match status" value="1"/>
</dbReference>
<evidence type="ECO:0000313" key="15">
    <source>
        <dbReference type="EMBL" id="PFH46226.1"/>
    </source>
</evidence>
<evidence type="ECO:0000256" key="6">
    <source>
        <dbReference type="ARBA" id="ARBA00022729"/>
    </source>
</evidence>
<dbReference type="STRING" id="703135.A0A2A9NEP0"/>
<evidence type="ECO:0000256" key="11">
    <source>
        <dbReference type="SAM" id="MobiDB-lite"/>
    </source>
</evidence>
<feature type="domain" description="ER membrane protein complex subunit 1 C-terminal" evidence="13">
    <location>
        <begin position="861"/>
        <end position="1080"/>
    </location>
</feature>
<evidence type="ECO:0000256" key="9">
    <source>
        <dbReference type="ARBA" id="ARBA00023136"/>
    </source>
</evidence>
<dbReference type="PANTHER" id="PTHR21573:SF0">
    <property type="entry name" value="ER MEMBRANE PROTEIN COMPLEX SUBUNIT 1"/>
    <property type="match status" value="1"/>
</dbReference>
<dbReference type="InterPro" id="IPR011047">
    <property type="entry name" value="Quinoprotein_ADH-like_sf"/>
</dbReference>
<sequence length="1082" mass="118626">MWQLSALHAFLLFSLSPAVWALHESDVGVVDWYKQLVGVPLSGSVDTSPVFHHGIENSTEGLLLTATTGNVLAALFPTNGSVAWRFLFQPEDRIAGFYRDGNVVTTLSGPGGSTLRSFEALTGHLVSEQRLHDPSKGRPSEPPHFGKSVTYAIQDESSAESRGPYILTNGCTVSRIDETTGNAIWSWTSPNPSSVVYTKLMHTPYATYAIGVTSSFGSYTLHITALSSSTGEVLNEVEVPSSIKAPVNDLILLARQTTERYRPRIVWLERDSGLVKSKALTPDLKNPPASSKGLSCERIMDVGLSSLGYFVAVEKSRHAAWVTKILEDGTQIRGLYEFTKLKAEDAPEAVYTGGTDKDGNILVGRVSWSRRVGKAVMDIFAPHISERSQRFYFNFDTDSHGLISHATLTTTPSPHLIITTSTGSVQSWSFPVPTTQDSSSNQTQSRPDGEVTWIREEGLTAISATDFVELPERTTDSVGREGEGFVGRVMRQLVEARNFPQYITNFIIRFTTGSYPSLVPPSAMRSSSSGSANATVSPMVRDPFGFRQLIIVATHLGKVYALDSASGEVVWSRVLGLGWAGEESGEKRIVVGGRVVVVKVFVVGEEEGKPEVVFVAHRKAANGLLDTVLFHVDAMTGVDAREGTEEDKGEDNKGPLEGTDAISGQLVETYLLKKKKKIVVMLDDFLQVYLYPENDETRKIFSRAASSLSFPLRVGLPVDQMVPGGEPIRPRQRIVGHGVELNKDLSDRYVAYARWTLNLPPDEDIQTFVPASKGPIASLGKVMGNKTTLYKYLNGNMFGVLTAPSPANQDSTTSESKAVPTCGIYVVDGVKGTIIYRAAVPAWTGSPQGVGKVCNVKMSLTENWLVYHYYDEDMGSGTAAKGQTKGWRIVSVEMYEGLTDEKFKSSDMGAYNKEMANVTVIEQAYVFPYGVSALATTSTKFGITSKDLIVATLNGRIQSFPRRMLDPRRPNRKPTNVELEEMLVQYDPLLPDDPKRVLSHNYQTANIQRIVTSPALLESTSLVFAYGLDLFLTRVSPSGTFDVLSESFNKAQLVFTVSGLVLAIVVTRPMVKRKMLQQKWYR</sequence>
<feature type="region of interest" description="Disordered" evidence="11">
    <location>
        <begin position="640"/>
        <end position="659"/>
    </location>
</feature>
<dbReference type="InterPro" id="IPR015943">
    <property type="entry name" value="WD40/YVTN_repeat-like_dom_sf"/>
</dbReference>
<dbReference type="Pfam" id="PF07774">
    <property type="entry name" value="EMC1_C"/>
    <property type="match status" value="1"/>
</dbReference>
<evidence type="ECO:0000256" key="2">
    <source>
        <dbReference type="ARBA" id="ARBA00007904"/>
    </source>
</evidence>
<keyword evidence="8" id="KW-1133">Transmembrane helix</keyword>
<gene>
    <name evidence="15" type="ORF">AMATHDRAFT_70337</name>
</gene>
<dbReference type="AlphaFoldDB" id="A0A2A9NEP0"/>
<evidence type="ECO:0000256" key="12">
    <source>
        <dbReference type="SAM" id="SignalP"/>
    </source>
</evidence>
<dbReference type="Proteomes" id="UP000242287">
    <property type="component" value="Unassembled WGS sequence"/>
</dbReference>
<reference evidence="15 16" key="1">
    <citation type="submission" date="2014-02" db="EMBL/GenBank/DDBJ databases">
        <title>Transposable element dynamics among asymbiotic and ectomycorrhizal Amanita fungi.</title>
        <authorList>
            <consortium name="DOE Joint Genome Institute"/>
            <person name="Hess J."/>
            <person name="Skrede I."/>
            <person name="Wolfe B."/>
            <person name="LaButti K."/>
            <person name="Ohm R.A."/>
            <person name="Grigoriev I.V."/>
            <person name="Pringle A."/>
        </authorList>
    </citation>
    <scope>NUCLEOTIDE SEQUENCE [LARGE SCALE GENOMIC DNA]</scope>
    <source>
        <strain evidence="15 16">SKay4041</strain>
    </source>
</reference>
<dbReference type="SUPFAM" id="SSF50998">
    <property type="entry name" value="Quinoprotein alcohol dehydrogenase-like"/>
    <property type="match status" value="2"/>
</dbReference>
<keyword evidence="7" id="KW-0256">Endoplasmic reticulum</keyword>
<dbReference type="InterPro" id="IPR011678">
    <property type="entry name" value="EMC1_C"/>
</dbReference>
<comment type="subcellular location">
    <subcellularLocation>
        <location evidence="1">Endoplasmic reticulum membrane</location>
        <topology evidence="1">Single-pass type I membrane protein</topology>
    </subcellularLocation>
</comment>
<evidence type="ECO:0000259" key="13">
    <source>
        <dbReference type="Pfam" id="PF07774"/>
    </source>
</evidence>
<evidence type="ECO:0000256" key="5">
    <source>
        <dbReference type="ARBA" id="ARBA00022692"/>
    </source>
</evidence>
<feature type="signal peptide" evidence="12">
    <location>
        <begin position="1"/>
        <end position="21"/>
    </location>
</feature>